<name>A0A6P1MFL5_9FIRM</name>
<sequence>MLKKIITVIALIALSILLGILSLTVLPWATLFIGLQLAPAPPTPKITHGEFPFHLVYEIDGKQYTIDDTIICDYVGTGNDEAHGKYIKWDELLAAGNKITSFNYNTDDNQYGIELFDGFIKGQGGTSIVCDIGNPQYYLGYKKYIDYSPGRVSISSPLATGVISEDELWEKYSIKIIEEKFSDPMIGNEISTESDYEDVARFAAKGIIVDSEKSSYSPNTQQIVFTWKNTTTKQLICEQSFYIQKRVGNKWKDVYREKAVGFSQEEINLDPHTELKRIYDINIYTENIPLGNYRVVTPVLVPINEKTFDSKVICGEFEIK</sequence>
<keyword evidence="3" id="KW-1185">Reference proteome</keyword>
<dbReference type="AlphaFoldDB" id="A0A6P1MFL5"/>
<feature type="domain" description="Bacterial Ig-like" evidence="1">
    <location>
        <begin position="206"/>
        <end position="304"/>
    </location>
</feature>
<gene>
    <name evidence="2" type="ORF">Ami3637_14875</name>
</gene>
<dbReference type="EMBL" id="CP047591">
    <property type="protein sequence ID" value="QHI73490.1"/>
    <property type="molecule type" value="Genomic_DNA"/>
</dbReference>
<dbReference type="Proteomes" id="UP000463883">
    <property type="component" value="Chromosome"/>
</dbReference>
<protein>
    <recommendedName>
        <fullName evidence="1">Bacterial Ig-like domain-containing protein</fullName>
    </recommendedName>
</protein>
<organism evidence="2 3">
    <name type="scientific">Aminipila terrae</name>
    <dbReference type="NCBI Taxonomy" id="2697030"/>
    <lineage>
        <taxon>Bacteria</taxon>
        <taxon>Bacillati</taxon>
        <taxon>Bacillota</taxon>
        <taxon>Clostridia</taxon>
        <taxon>Peptostreptococcales</taxon>
        <taxon>Anaerovoracaceae</taxon>
        <taxon>Aminipila</taxon>
    </lineage>
</organism>
<dbReference type="KEGG" id="amic:Ami3637_14875"/>
<evidence type="ECO:0000259" key="1">
    <source>
        <dbReference type="Pfam" id="PF20251"/>
    </source>
</evidence>
<dbReference type="InterPro" id="IPR046878">
    <property type="entry name" value="Big_14"/>
</dbReference>
<dbReference type="RefSeq" id="WP_162363255.1">
    <property type="nucleotide sequence ID" value="NZ_CP047591.1"/>
</dbReference>
<evidence type="ECO:0000313" key="3">
    <source>
        <dbReference type="Proteomes" id="UP000463883"/>
    </source>
</evidence>
<dbReference type="Pfam" id="PF20251">
    <property type="entry name" value="Big_14"/>
    <property type="match status" value="1"/>
</dbReference>
<reference evidence="2 3" key="1">
    <citation type="submission" date="2020-01" db="EMBL/GenBank/DDBJ databases">
        <title>Genomic analysis of Aminipila sp. CBA3637.</title>
        <authorList>
            <person name="Kim Y.B."/>
            <person name="Roh S.W."/>
        </authorList>
    </citation>
    <scope>NUCLEOTIDE SEQUENCE [LARGE SCALE GENOMIC DNA]</scope>
    <source>
        <strain evidence="2 3">CBA3637</strain>
    </source>
</reference>
<evidence type="ECO:0000313" key="2">
    <source>
        <dbReference type="EMBL" id="QHI73490.1"/>
    </source>
</evidence>
<accession>A0A6P1MFL5</accession>
<proteinExistence type="predicted"/>